<feature type="region of interest" description="Disordered" evidence="1">
    <location>
        <begin position="1"/>
        <end position="46"/>
    </location>
</feature>
<sequence length="194" mass="22728">MITLRTKSPRRRNPRRPNKRADPSRLPPVMERREERRKRRKRRRITRVTSLLMMRVIKRKCPDRVRNPSHPNARRVLPERRNPRRNLQRKTILSRRSPASLIRSPRSTLVSSPLPNLTPVDQHRPPTRNSPSLTTTVLPLHKVPRKRNNKASTFLVQAGMGNRKKSEIGIREVDRIHGVENIAIRVLREALPPS</sequence>
<dbReference type="AlphaFoldDB" id="A0A8D8TYG2"/>
<dbReference type="EMBL" id="HBUF01322071">
    <property type="protein sequence ID" value="CAG6695177.1"/>
    <property type="molecule type" value="Transcribed_RNA"/>
</dbReference>
<feature type="compositionally biased region" description="Basic residues" evidence="1">
    <location>
        <begin position="35"/>
        <end position="46"/>
    </location>
</feature>
<organism evidence="2">
    <name type="scientific">Cacopsylla melanoneura</name>
    <dbReference type="NCBI Taxonomy" id="428564"/>
    <lineage>
        <taxon>Eukaryota</taxon>
        <taxon>Metazoa</taxon>
        <taxon>Ecdysozoa</taxon>
        <taxon>Arthropoda</taxon>
        <taxon>Hexapoda</taxon>
        <taxon>Insecta</taxon>
        <taxon>Pterygota</taxon>
        <taxon>Neoptera</taxon>
        <taxon>Paraneoptera</taxon>
        <taxon>Hemiptera</taxon>
        <taxon>Sternorrhyncha</taxon>
        <taxon>Psylloidea</taxon>
        <taxon>Psyllidae</taxon>
        <taxon>Psyllinae</taxon>
        <taxon>Cacopsylla</taxon>
    </lineage>
</organism>
<protein>
    <submittedName>
        <fullName evidence="2">Uncharacterized protein</fullName>
    </submittedName>
</protein>
<accession>A0A8D8TYG2</accession>
<name>A0A8D8TYG2_9HEMI</name>
<dbReference type="EMBL" id="HBUF01322072">
    <property type="protein sequence ID" value="CAG6695180.1"/>
    <property type="molecule type" value="Transcribed_RNA"/>
</dbReference>
<feature type="compositionally biased region" description="Basic residues" evidence="1">
    <location>
        <begin position="7"/>
        <end position="18"/>
    </location>
</feature>
<evidence type="ECO:0000256" key="1">
    <source>
        <dbReference type="SAM" id="MobiDB-lite"/>
    </source>
</evidence>
<feature type="compositionally biased region" description="Polar residues" evidence="1">
    <location>
        <begin position="105"/>
        <end position="115"/>
    </location>
</feature>
<evidence type="ECO:0000313" key="2">
    <source>
        <dbReference type="EMBL" id="CAG6695174.1"/>
    </source>
</evidence>
<proteinExistence type="predicted"/>
<dbReference type="EMBL" id="HBUF01322070">
    <property type="protein sequence ID" value="CAG6695174.1"/>
    <property type="molecule type" value="Transcribed_RNA"/>
</dbReference>
<reference evidence="2" key="1">
    <citation type="submission" date="2021-05" db="EMBL/GenBank/DDBJ databases">
        <authorList>
            <person name="Alioto T."/>
            <person name="Alioto T."/>
            <person name="Gomez Garrido J."/>
        </authorList>
    </citation>
    <scope>NUCLEOTIDE SEQUENCE</scope>
</reference>
<feature type="region of interest" description="Disordered" evidence="1">
    <location>
        <begin position="59"/>
        <end position="134"/>
    </location>
</feature>